<dbReference type="RefSeq" id="WP_378037424.1">
    <property type="nucleotide sequence ID" value="NZ_JBHSIV010000019.1"/>
</dbReference>
<reference evidence="3" key="1">
    <citation type="journal article" date="2019" name="Int. J. Syst. Evol. Microbiol.">
        <title>The Global Catalogue of Microorganisms (GCM) 10K type strain sequencing project: providing services to taxonomists for standard genome sequencing and annotation.</title>
        <authorList>
            <consortium name="The Broad Institute Genomics Platform"/>
            <consortium name="The Broad Institute Genome Sequencing Center for Infectious Disease"/>
            <person name="Wu L."/>
            <person name="Ma J."/>
        </authorList>
    </citation>
    <scope>NUCLEOTIDE SEQUENCE [LARGE SCALE GENOMIC DNA]</scope>
    <source>
        <strain evidence="3">CGMCC 4.7093</strain>
    </source>
</reference>
<dbReference type="SMART" id="SM00347">
    <property type="entry name" value="HTH_MARR"/>
    <property type="match status" value="1"/>
</dbReference>
<feature type="domain" description="HTH marR-type" evidence="1">
    <location>
        <begin position="12"/>
        <end position="144"/>
    </location>
</feature>
<dbReference type="SUPFAM" id="SSF46785">
    <property type="entry name" value="Winged helix' DNA-binding domain"/>
    <property type="match status" value="1"/>
</dbReference>
<dbReference type="PANTHER" id="PTHR33164">
    <property type="entry name" value="TRANSCRIPTIONAL REGULATOR, MARR FAMILY"/>
    <property type="match status" value="1"/>
</dbReference>
<dbReference type="EMBL" id="JBHSIV010000019">
    <property type="protein sequence ID" value="MFC5064077.1"/>
    <property type="molecule type" value="Genomic_DNA"/>
</dbReference>
<dbReference type="InterPro" id="IPR036390">
    <property type="entry name" value="WH_DNA-bd_sf"/>
</dbReference>
<evidence type="ECO:0000259" key="1">
    <source>
        <dbReference type="PROSITE" id="PS50995"/>
    </source>
</evidence>
<keyword evidence="3" id="KW-1185">Reference proteome</keyword>
<organism evidence="2 3">
    <name type="scientific">Actinomycetospora atypica</name>
    <dbReference type="NCBI Taxonomy" id="1290095"/>
    <lineage>
        <taxon>Bacteria</taxon>
        <taxon>Bacillati</taxon>
        <taxon>Actinomycetota</taxon>
        <taxon>Actinomycetes</taxon>
        <taxon>Pseudonocardiales</taxon>
        <taxon>Pseudonocardiaceae</taxon>
        <taxon>Actinomycetospora</taxon>
    </lineage>
</organism>
<dbReference type="PANTHER" id="PTHR33164:SF43">
    <property type="entry name" value="HTH-TYPE TRANSCRIPTIONAL REPRESSOR YETL"/>
    <property type="match status" value="1"/>
</dbReference>
<dbReference type="Proteomes" id="UP001595947">
    <property type="component" value="Unassembled WGS sequence"/>
</dbReference>
<sequence length="155" mass="17422">MSQGSQRTRRPRPSLLYAVKQVELIVRSRLDEVLRDSGITALQYTALTVLARRDGLTSAELARNSFVTPQAMADLVTALERGHHIERRRDPENRRQLLISLTPTGQELLARYAAPVAAIEERMVADLGDDDRERFRGYLDTARAALADGPGQERR</sequence>
<evidence type="ECO:0000313" key="2">
    <source>
        <dbReference type="EMBL" id="MFC5064077.1"/>
    </source>
</evidence>
<dbReference type="PROSITE" id="PS50995">
    <property type="entry name" value="HTH_MARR_2"/>
    <property type="match status" value="1"/>
</dbReference>
<name>A0ABV9YQY6_9PSEU</name>
<evidence type="ECO:0000313" key="3">
    <source>
        <dbReference type="Proteomes" id="UP001595947"/>
    </source>
</evidence>
<dbReference type="Pfam" id="PF12802">
    <property type="entry name" value="MarR_2"/>
    <property type="match status" value="1"/>
</dbReference>
<dbReference type="InterPro" id="IPR036388">
    <property type="entry name" value="WH-like_DNA-bd_sf"/>
</dbReference>
<comment type="caution">
    <text evidence="2">The sequence shown here is derived from an EMBL/GenBank/DDBJ whole genome shotgun (WGS) entry which is preliminary data.</text>
</comment>
<dbReference type="InterPro" id="IPR000835">
    <property type="entry name" value="HTH_MarR-typ"/>
</dbReference>
<accession>A0ABV9YQY6</accession>
<protein>
    <submittedName>
        <fullName evidence="2">MarR family winged helix-turn-helix transcriptional regulator</fullName>
    </submittedName>
</protein>
<gene>
    <name evidence="2" type="ORF">ACFPBZ_17785</name>
</gene>
<dbReference type="InterPro" id="IPR039422">
    <property type="entry name" value="MarR/SlyA-like"/>
</dbReference>
<dbReference type="Gene3D" id="1.10.10.10">
    <property type="entry name" value="Winged helix-like DNA-binding domain superfamily/Winged helix DNA-binding domain"/>
    <property type="match status" value="1"/>
</dbReference>
<proteinExistence type="predicted"/>